<sequence length="312" mass="35025">MNSLFGDLLKISSGLICRGTLVVLAAAHLSATAQNVADNSSAKSNFTLAVIADCQYAEQPDNGKRLYTLCPDKLQQAVAVLNAKMPDAVIHLGDFIDKDFKSFDRLLAITDKLEPPMYHVLGNHDFSVADEFKTQVVRKLSVPARYYAFDHFDWRFIALDGNDVSTYGWPENTAKHAENMALYHAKYSQQKRWNGALGDEQLVWLKQALDKATRENKKVVLLSHFPIFPVNMHNLWNAAAVLELIKPYKVVKAWFSGHNHDGHYGTTEGIHFVTFHAMLDTPDTAFSFVTFSPSQIVIKGQGRQPSMQLTIR</sequence>
<dbReference type="Pfam" id="PF00149">
    <property type="entry name" value="Metallophos"/>
    <property type="match status" value="1"/>
</dbReference>
<dbReference type="PANTHER" id="PTHR16509">
    <property type="match status" value="1"/>
</dbReference>
<dbReference type="InterPro" id="IPR004843">
    <property type="entry name" value="Calcineurin-like_PHP"/>
</dbReference>
<reference evidence="2 3" key="1">
    <citation type="submission" date="2023-10" db="EMBL/GenBank/DDBJ databases">
        <title>Glaciecola aquimarina strain GGW-M5 nov., isolated from a coastal seawater.</title>
        <authorList>
            <person name="Bayburt H."/>
            <person name="Kim J.M."/>
            <person name="Choi B.J."/>
            <person name="Jeon C.O."/>
        </authorList>
    </citation>
    <scope>NUCLEOTIDE SEQUENCE [LARGE SCALE GENOMIC DNA]</scope>
    <source>
        <strain evidence="2 3">KCTC 32108</strain>
    </source>
</reference>
<keyword evidence="3" id="KW-1185">Reference proteome</keyword>
<organism evidence="2 3">
    <name type="scientific">Paraglaciecola aquimarina</name>
    <dbReference type="NCBI Taxonomy" id="1235557"/>
    <lineage>
        <taxon>Bacteria</taxon>
        <taxon>Pseudomonadati</taxon>
        <taxon>Pseudomonadota</taxon>
        <taxon>Gammaproteobacteria</taxon>
        <taxon>Alteromonadales</taxon>
        <taxon>Alteromonadaceae</taxon>
        <taxon>Paraglaciecola</taxon>
    </lineage>
</organism>
<dbReference type="EMBL" id="JAWDIO010000002">
    <property type="protein sequence ID" value="MDU0352942.1"/>
    <property type="molecule type" value="Genomic_DNA"/>
</dbReference>
<feature type="domain" description="Calcineurin-like phosphoesterase" evidence="1">
    <location>
        <begin position="47"/>
        <end position="261"/>
    </location>
</feature>
<dbReference type="Gene3D" id="3.60.21.10">
    <property type="match status" value="1"/>
</dbReference>
<accession>A0ABU3SSJ8</accession>
<gene>
    <name evidence="2" type="ORF">RS130_02485</name>
</gene>
<dbReference type="InterPro" id="IPR029052">
    <property type="entry name" value="Metallo-depent_PP-like"/>
</dbReference>
<protein>
    <submittedName>
        <fullName evidence="2">Metallophosphoesterase</fullName>
    </submittedName>
</protein>
<evidence type="ECO:0000259" key="1">
    <source>
        <dbReference type="Pfam" id="PF00149"/>
    </source>
</evidence>
<comment type="caution">
    <text evidence="2">The sequence shown here is derived from an EMBL/GenBank/DDBJ whole genome shotgun (WGS) entry which is preliminary data.</text>
</comment>
<dbReference type="PANTHER" id="PTHR16509:SF8">
    <property type="entry name" value="MANGANESE-DEPENDENT ADP-RIBOSE_CDP-ALCOHOL DIPHOSPHATASE"/>
    <property type="match status" value="1"/>
</dbReference>
<name>A0ABU3SSJ8_9ALTE</name>
<evidence type="ECO:0000313" key="3">
    <source>
        <dbReference type="Proteomes" id="UP001247805"/>
    </source>
</evidence>
<proteinExistence type="predicted"/>
<evidence type="ECO:0000313" key="2">
    <source>
        <dbReference type="EMBL" id="MDU0352942.1"/>
    </source>
</evidence>
<dbReference type="SUPFAM" id="SSF56300">
    <property type="entry name" value="Metallo-dependent phosphatases"/>
    <property type="match status" value="1"/>
</dbReference>
<dbReference type="Proteomes" id="UP001247805">
    <property type="component" value="Unassembled WGS sequence"/>
</dbReference>
<dbReference type="RefSeq" id="WP_316024643.1">
    <property type="nucleotide sequence ID" value="NZ_JAWDIO010000002.1"/>
</dbReference>